<accession>A0A8H6MWE5</accession>
<comment type="caution">
    <text evidence="1">The sequence shown here is derived from an EMBL/GenBank/DDBJ whole genome shotgun (WGS) entry which is preliminary data.</text>
</comment>
<dbReference type="AlphaFoldDB" id="A0A8H6MWE5"/>
<organism evidence="1 2">
    <name type="scientific">Colletotrichum plurivorum</name>
    <dbReference type="NCBI Taxonomy" id="2175906"/>
    <lineage>
        <taxon>Eukaryota</taxon>
        <taxon>Fungi</taxon>
        <taxon>Dikarya</taxon>
        <taxon>Ascomycota</taxon>
        <taxon>Pezizomycotina</taxon>
        <taxon>Sordariomycetes</taxon>
        <taxon>Hypocreomycetidae</taxon>
        <taxon>Glomerellales</taxon>
        <taxon>Glomerellaceae</taxon>
        <taxon>Colletotrichum</taxon>
        <taxon>Colletotrichum orchidearum species complex</taxon>
    </lineage>
</organism>
<keyword evidence="2" id="KW-1185">Reference proteome</keyword>
<name>A0A8H6MWE5_9PEZI</name>
<sequence>MESQPTEPISLAILSRNEIQIRHTLEPHFNNIEIAAHTKDLQQYVSSELNERIGSRQLRIRDLNLKDEILTRLVKGAHGM</sequence>
<proteinExistence type="predicted"/>
<evidence type="ECO:0000313" key="2">
    <source>
        <dbReference type="Proteomes" id="UP000654918"/>
    </source>
</evidence>
<gene>
    <name evidence="1" type="ORF">CPLU01_15249</name>
</gene>
<evidence type="ECO:0000313" key="1">
    <source>
        <dbReference type="EMBL" id="KAF6810753.1"/>
    </source>
</evidence>
<dbReference type="Proteomes" id="UP000654918">
    <property type="component" value="Unassembled WGS sequence"/>
</dbReference>
<reference evidence="1" key="1">
    <citation type="journal article" date="2020" name="Phytopathology">
        <title>Genome Sequence Resources of Colletotrichum truncatum, C. plurivorum, C. musicola, and C. sojae: Four Species Pathogenic to Soybean (Glycine max).</title>
        <authorList>
            <person name="Rogerio F."/>
            <person name="Boufleur T.R."/>
            <person name="Ciampi-Guillardi M."/>
            <person name="Sukno S.A."/>
            <person name="Thon M.R."/>
            <person name="Massola Junior N.S."/>
            <person name="Baroncelli R."/>
        </authorList>
    </citation>
    <scope>NUCLEOTIDE SEQUENCE</scope>
    <source>
        <strain evidence="1">LFN00145</strain>
    </source>
</reference>
<dbReference type="EMBL" id="WIGO01000485">
    <property type="protein sequence ID" value="KAF6810753.1"/>
    <property type="molecule type" value="Genomic_DNA"/>
</dbReference>
<protein>
    <submittedName>
        <fullName evidence="1">Ankyrin repeat protein</fullName>
    </submittedName>
</protein>